<reference evidence="2" key="1">
    <citation type="journal article" date="2014" name="Front. Microbiol.">
        <title>High frequency of phylogenetically diverse reductive dehalogenase-homologous genes in deep subseafloor sedimentary metagenomes.</title>
        <authorList>
            <person name="Kawai M."/>
            <person name="Futagami T."/>
            <person name="Toyoda A."/>
            <person name="Takaki Y."/>
            <person name="Nishi S."/>
            <person name="Hori S."/>
            <person name="Arai W."/>
            <person name="Tsubouchi T."/>
            <person name="Morono Y."/>
            <person name="Uchiyama I."/>
            <person name="Ito T."/>
            <person name="Fujiyama A."/>
            <person name="Inagaki F."/>
            <person name="Takami H."/>
        </authorList>
    </citation>
    <scope>NUCLEOTIDE SEQUENCE</scope>
    <source>
        <strain evidence="2">Expedition CK06-06</strain>
    </source>
</reference>
<dbReference type="EMBL" id="BARV01008429">
    <property type="protein sequence ID" value="GAI03753.1"/>
    <property type="molecule type" value="Genomic_DNA"/>
</dbReference>
<name>X1KAX3_9ZZZZ</name>
<proteinExistence type="predicted"/>
<sequence length="144" mass="15695">SETASEASLETASEAAEEPSMLEELDEEAAGPGLEISEEEPELLDELFGEEPESSMELFNDEDAFPIEELPAETQDQAVDSAAPETVIQDVGVDKTKTADLLNYLVKLTDALPEPTHQSFLKSTIKSKTELIIADLLKKDRRGS</sequence>
<evidence type="ECO:0000256" key="1">
    <source>
        <dbReference type="SAM" id="MobiDB-lite"/>
    </source>
</evidence>
<feature type="region of interest" description="Disordered" evidence="1">
    <location>
        <begin position="1"/>
        <end position="39"/>
    </location>
</feature>
<accession>X1KAX3</accession>
<feature type="compositionally biased region" description="Acidic residues" evidence="1">
    <location>
        <begin position="15"/>
        <end position="29"/>
    </location>
</feature>
<feature type="compositionally biased region" description="Low complexity" evidence="1">
    <location>
        <begin position="1"/>
        <end position="14"/>
    </location>
</feature>
<protein>
    <submittedName>
        <fullName evidence="2">Uncharacterized protein</fullName>
    </submittedName>
</protein>
<organism evidence="2">
    <name type="scientific">marine sediment metagenome</name>
    <dbReference type="NCBI Taxonomy" id="412755"/>
    <lineage>
        <taxon>unclassified sequences</taxon>
        <taxon>metagenomes</taxon>
        <taxon>ecological metagenomes</taxon>
    </lineage>
</organism>
<gene>
    <name evidence="2" type="ORF">S06H3_16950</name>
</gene>
<evidence type="ECO:0000313" key="2">
    <source>
        <dbReference type="EMBL" id="GAI03753.1"/>
    </source>
</evidence>
<feature type="non-terminal residue" evidence="2">
    <location>
        <position position="1"/>
    </location>
</feature>
<comment type="caution">
    <text evidence="2">The sequence shown here is derived from an EMBL/GenBank/DDBJ whole genome shotgun (WGS) entry which is preliminary data.</text>
</comment>
<dbReference type="AlphaFoldDB" id="X1KAX3"/>